<accession>A0A0M3JHX6</accession>
<name>A0A0M3JHX6_ANISI</name>
<dbReference type="GO" id="GO:0000175">
    <property type="term" value="F:3'-5'-RNA exonuclease activity"/>
    <property type="evidence" value="ECO:0007669"/>
    <property type="project" value="TreeGrafter"/>
</dbReference>
<proteinExistence type="predicted"/>
<feature type="domain" description="RNB" evidence="1">
    <location>
        <begin position="12"/>
        <end position="126"/>
    </location>
</feature>
<dbReference type="PANTHER" id="PTHR23355:SF35">
    <property type="entry name" value="EXOSOME COMPLEX EXONUCLEASE RRP44"/>
    <property type="match status" value="1"/>
</dbReference>
<sequence length="128" mass="14674">MYRSDQGSVILRRIDMLPELLSGNLCSLRENEERFAFSVIWQLNADADIIKVKFHKSIIESKAALTYEMAQKRIDDKSLNDEVTKSLRNLMVLSRKLKAKRMAKGALTLASSEIRFNIDSETRDPINV</sequence>
<evidence type="ECO:0000313" key="2">
    <source>
        <dbReference type="EMBL" id="VDK28304.1"/>
    </source>
</evidence>
<dbReference type="OrthoDB" id="372421at2759"/>
<organism evidence="4">
    <name type="scientific">Anisakis simplex</name>
    <name type="common">Herring worm</name>
    <dbReference type="NCBI Taxonomy" id="6269"/>
    <lineage>
        <taxon>Eukaryota</taxon>
        <taxon>Metazoa</taxon>
        <taxon>Ecdysozoa</taxon>
        <taxon>Nematoda</taxon>
        <taxon>Chromadorea</taxon>
        <taxon>Rhabditida</taxon>
        <taxon>Spirurina</taxon>
        <taxon>Ascaridomorpha</taxon>
        <taxon>Ascaridoidea</taxon>
        <taxon>Anisakidae</taxon>
        <taxon>Anisakis</taxon>
        <taxon>Anisakis simplex complex</taxon>
    </lineage>
</organism>
<protein>
    <submittedName>
        <fullName evidence="4">RNB domain-containing protein</fullName>
    </submittedName>
</protein>
<dbReference type="GO" id="GO:0000177">
    <property type="term" value="C:cytoplasmic exosome (RNase complex)"/>
    <property type="evidence" value="ECO:0007669"/>
    <property type="project" value="TreeGrafter"/>
</dbReference>
<dbReference type="GO" id="GO:0000176">
    <property type="term" value="C:nuclear exosome (RNase complex)"/>
    <property type="evidence" value="ECO:0007669"/>
    <property type="project" value="TreeGrafter"/>
</dbReference>
<evidence type="ECO:0000313" key="4">
    <source>
        <dbReference type="WBParaSite" id="ASIM_0000724101-mRNA-1"/>
    </source>
</evidence>
<dbReference type="WBParaSite" id="ASIM_0000724101-mRNA-1">
    <property type="protein sequence ID" value="ASIM_0000724101-mRNA-1"/>
    <property type="gene ID" value="ASIM_0000724101"/>
</dbReference>
<dbReference type="Pfam" id="PF00773">
    <property type="entry name" value="RNB"/>
    <property type="match status" value="1"/>
</dbReference>
<reference evidence="4" key="1">
    <citation type="submission" date="2017-02" db="UniProtKB">
        <authorList>
            <consortium name="WormBaseParasite"/>
        </authorList>
    </citation>
    <scope>IDENTIFICATION</scope>
</reference>
<dbReference type="SUPFAM" id="SSF50249">
    <property type="entry name" value="Nucleic acid-binding proteins"/>
    <property type="match status" value="1"/>
</dbReference>
<dbReference type="InterPro" id="IPR012340">
    <property type="entry name" value="NA-bd_OB-fold"/>
</dbReference>
<dbReference type="GO" id="GO:0016075">
    <property type="term" value="P:rRNA catabolic process"/>
    <property type="evidence" value="ECO:0007669"/>
    <property type="project" value="TreeGrafter"/>
</dbReference>
<dbReference type="EMBL" id="UYRR01016200">
    <property type="protein sequence ID" value="VDK28304.1"/>
    <property type="molecule type" value="Genomic_DNA"/>
</dbReference>
<dbReference type="PANTHER" id="PTHR23355">
    <property type="entry name" value="RIBONUCLEASE"/>
    <property type="match status" value="1"/>
</dbReference>
<evidence type="ECO:0000313" key="3">
    <source>
        <dbReference type="Proteomes" id="UP000267096"/>
    </source>
</evidence>
<keyword evidence="3" id="KW-1185">Reference proteome</keyword>
<reference evidence="2 3" key="2">
    <citation type="submission" date="2018-11" db="EMBL/GenBank/DDBJ databases">
        <authorList>
            <consortium name="Pathogen Informatics"/>
        </authorList>
    </citation>
    <scope>NUCLEOTIDE SEQUENCE [LARGE SCALE GENOMIC DNA]</scope>
</reference>
<dbReference type="GO" id="GO:0003723">
    <property type="term" value="F:RNA binding"/>
    <property type="evidence" value="ECO:0007669"/>
    <property type="project" value="InterPro"/>
</dbReference>
<dbReference type="GO" id="GO:0071031">
    <property type="term" value="P:nuclear mRNA surveillance of mRNA 3'-end processing"/>
    <property type="evidence" value="ECO:0007669"/>
    <property type="project" value="TreeGrafter"/>
</dbReference>
<gene>
    <name evidence="2" type="ORF">ASIM_LOCUS7008</name>
</gene>
<dbReference type="GO" id="GO:0004519">
    <property type="term" value="F:endonuclease activity"/>
    <property type="evidence" value="ECO:0007669"/>
    <property type="project" value="TreeGrafter"/>
</dbReference>
<evidence type="ECO:0000259" key="1">
    <source>
        <dbReference type="Pfam" id="PF00773"/>
    </source>
</evidence>
<dbReference type="Proteomes" id="UP000267096">
    <property type="component" value="Unassembled WGS sequence"/>
</dbReference>
<dbReference type="InterPro" id="IPR050180">
    <property type="entry name" value="RNR_Ribonuclease"/>
</dbReference>
<dbReference type="InterPro" id="IPR001900">
    <property type="entry name" value="RNase_II/R"/>
</dbReference>
<dbReference type="AlphaFoldDB" id="A0A0M3JHX6"/>